<dbReference type="AlphaFoldDB" id="A0A212C6X0"/>
<accession>A0A212C6X0</accession>
<protein>
    <submittedName>
        <fullName evidence="4">Uncharacterized protein</fullName>
    </submittedName>
</protein>
<evidence type="ECO:0000313" key="5">
    <source>
        <dbReference type="Proteomes" id="UP000242450"/>
    </source>
</evidence>
<gene>
    <name evidence="4" type="ORF">Celaphus_00017693</name>
</gene>
<dbReference type="OrthoDB" id="1267328at2759"/>
<dbReference type="EMBL" id="MKHE01000027">
    <property type="protein sequence ID" value="OWK01739.1"/>
    <property type="molecule type" value="Genomic_DNA"/>
</dbReference>
<proteinExistence type="inferred from homology"/>
<dbReference type="PANTHER" id="PTHR11620">
    <property type="entry name" value="60S RIBOSOMAL PROTEIN L23A"/>
    <property type="match status" value="1"/>
</dbReference>
<dbReference type="Proteomes" id="UP000242450">
    <property type="component" value="Chromosome 27"/>
</dbReference>
<organism evidence="4 5">
    <name type="scientific">Cervus elaphus hippelaphus</name>
    <name type="common">European red deer</name>
    <dbReference type="NCBI Taxonomy" id="46360"/>
    <lineage>
        <taxon>Eukaryota</taxon>
        <taxon>Metazoa</taxon>
        <taxon>Chordata</taxon>
        <taxon>Craniata</taxon>
        <taxon>Vertebrata</taxon>
        <taxon>Euteleostomi</taxon>
        <taxon>Mammalia</taxon>
        <taxon>Eutheria</taxon>
        <taxon>Laurasiatheria</taxon>
        <taxon>Artiodactyla</taxon>
        <taxon>Ruminantia</taxon>
        <taxon>Pecora</taxon>
        <taxon>Cervidae</taxon>
        <taxon>Cervinae</taxon>
        <taxon>Cervus</taxon>
    </lineage>
</organism>
<name>A0A212C6X0_CEREH</name>
<sequence>MRSLCPLLRDCCLIFKKYISFFMKMVSKVKEAPAPPEAEAKGKTLKAKKVAKTLQLRRQPKYPQKSTPRRNKLDHYAIIKYPPHSRKFIVNAKAKNKHQAVKKLYDTDMAKINTLIRPDGGKKA</sequence>
<dbReference type="GO" id="GO:0006412">
    <property type="term" value="P:translation"/>
    <property type="evidence" value="ECO:0007669"/>
    <property type="project" value="InterPro"/>
</dbReference>
<dbReference type="SUPFAM" id="SSF54189">
    <property type="entry name" value="Ribosomal proteins S24e, L23 and L15e"/>
    <property type="match status" value="1"/>
</dbReference>
<dbReference type="GO" id="GO:0044391">
    <property type="term" value="C:ribosomal subunit"/>
    <property type="evidence" value="ECO:0007669"/>
    <property type="project" value="UniProtKB-ARBA"/>
</dbReference>
<dbReference type="InterPro" id="IPR013025">
    <property type="entry name" value="Ribosomal_uL23-like"/>
</dbReference>
<dbReference type="InterPro" id="IPR012678">
    <property type="entry name" value="Ribosomal_uL23/eL15/eS24_sf"/>
</dbReference>
<evidence type="ECO:0000256" key="1">
    <source>
        <dbReference type="ARBA" id="ARBA00006700"/>
    </source>
</evidence>
<keyword evidence="5" id="KW-1185">Reference proteome</keyword>
<dbReference type="InterPro" id="IPR012677">
    <property type="entry name" value="Nucleotide-bd_a/b_plait_sf"/>
</dbReference>
<evidence type="ECO:0000256" key="2">
    <source>
        <dbReference type="ARBA" id="ARBA00022980"/>
    </source>
</evidence>
<evidence type="ECO:0000256" key="3">
    <source>
        <dbReference type="ARBA" id="ARBA00023274"/>
    </source>
</evidence>
<keyword evidence="3" id="KW-0687">Ribonucleoprotein</keyword>
<keyword evidence="2" id="KW-0689">Ribosomal protein</keyword>
<dbReference type="GO" id="GO:0003735">
    <property type="term" value="F:structural constituent of ribosome"/>
    <property type="evidence" value="ECO:0007669"/>
    <property type="project" value="InterPro"/>
</dbReference>
<reference evidence="4 5" key="1">
    <citation type="journal article" date="2018" name="Mol. Genet. Genomics">
        <title>The red deer Cervus elaphus genome CerEla1.0: sequencing, annotating, genes, and chromosomes.</title>
        <authorList>
            <person name="Bana N.A."/>
            <person name="Nyiri A."/>
            <person name="Nagy J."/>
            <person name="Frank K."/>
            <person name="Nagy T."/>
            <person name="Steger V."/>
            <person name="Schiller M."/>
            <person name="Lakatos P."/>
            <person name="Sugar L."/>
            <person name="Horn P."/>
            <person name="Barta E."/>
            <person name="Orosz L."/>
        </authorList>
    </citation>
    <scope>NUCLEOTIDE SEQUENCE [LARGE SCALE GENOMIC DNA]</scope>
    <source>
        <strain evidence="4">Hungarian</strain>
    </source>
</reference>
<comment type="caution">
    <text evidence="4">The sequence shown here is derived from an EMBL/GenBank/DDBJ whole genome shotgun (WGS) entry which is preliminary data.</text>
</comment>
<dbReference type="Gene3D" id="3.30.70.330">
    <property type="match status" value="1"/>
</dbReference>
<evidence type="ECO:0000313" key="4">
    <source>
        <dbReference type="EMBL" id="OWK01739.1"/>
    </source>
</evidence>
<comment type="similarity">
    <text evidence="1">Belongs to the universal ribosomal protein uL23 family.</text>
</comment>